<dbReference type="Proteomes" id="UP000078284">
    <property type="component" value="Chromosome 2"/>
</dbReference>
<name>A0A178VZ76_ARATH</name>
<organism evidence="2 3">
    <name type="scientific">Arabidopsis thaliana</name>
    <name type="common">Mouse-ear cress</name>
    <dbReference type="NCBI Taxonomy" id="3702"/>
    <lineage>
        <taxon>Eukaryota</taxon>
        <taxon>Viridiplantae</taxon>
        <taxon>Streptophyta</taxon>
        <taxon>Embryophyta</taxon>
        <taxon>Tracheophyta</taxon>
        <taxon>Spermatophyta</taxon>
        <taxon>Magnoliopsida</taxon>
        <taxon>eudicotyledons</taxon>
        <taxon>Gunneridae</taxon>
        <taxon>Pentapetalae</taxon>
        <taxon>rosids</taxon>
        <taxon>malvids</taxon>
        <taxon>Brassicales</taxon>
        <taxon>Brassicaceae</taxon>
        <taxon>Camelineae</taxon>
        <taxon>Arabidopsis</taxon>
    </lineage>
</organism>
<proteinExistence type="predicted"/>
<evidence type="ECO:0000313" key="2">
    <source>
        <dbReference type="EMBL" id="OAP11620.1"/>
    </source>
</evidence>
<dbReference type="AlphaFoldDB" id="A0A178VZ76"/>
<feature type="region of interest" description="Disordered" evidence="1">
    <location>
        <begin position="223"/>
        <end position="253"/>
    </location>
</feature>
<evidence type="ECO:0000313" key="3">
    <source>
        <dbReference type="Proteomes" id="UP000078284"/>
    </source>
</evidence>
<evidence type="ECO:0000256" key="1">
    <source>
        <dbReference type="SAM" id="MobiDB-lite"/>
    </source>
</evidence>
<dbReference type="EMBL" id="LUHQ01000002">
    <property type="protein sequence ID" value="OAP11620.1"/>
    <property type="molecule type" value="Genomic_DNA"/>
</dbReference>
<comment type="caution">
    <text evidence="2">The sequence shown here is derived from an EMBL/GenBank/DDBJ whole genome shotgun (WGS) entry which is preliminary data.</text>
</comment>
<sequence length="324" mass="36882">MQRLQIEKSVLGLLDDIGNAMLRKELLSTSFAVSDRVYHREICVTSMVLILISLEFPCLDSLRMLRLSGAGLVMEFLIPRTQFTQRFVTRFLRYLVRLIRSTLLCKMKPGKMRLSVLLLLYHAVHDFFPDSFGVEEVVRDVNFGVLFAHHLVSLKTKPFTRKRKKSKRVGSLLTPIFEHFRIIFEGEERQTRHHMIQLPCPTLTEITGEHEEIGFHYDPSRLHSAPCSRRQRGSASGSAPTQTEDEFIDPVGGPRVGSSSLALPYELPSPTPIPIEPYVFQEYIVDSFKSVWNAIATLSRCGCVASTRRRHRSPSPTSGSEHED</sequence>
<gene>
    <name evidence="2" type="ordered locus">AXX17_At2g06260</name>
</gene>
<accession>A0A178VZ76</accession>
<protein>
    <submittedName>
        <fullName evidence="2">Uncharacterized protein</fullName>
    </submittedName>
</protein>
<reference evidence="3" key="1">
    <citation type="journal article" date="2016" name="Proc. Natl. Acad. Sci. U.S.A.">
        <title>Chromosome-level assembly of Arabidopsis thaliana Ler reveals the extent of translocation and inversion polymorphisms.</title>
        <authorList>
            <person name="Zapata L."/>
            <person name="Ding J."/>
            <person name="Willing E.M."/>
            <person name="Hartwig B."/>
            <person name="Bezdan D."/>
            <person name="Jiao W.B."/>
            <person name="Patel V."/>
            <person name="Velikkakam James G."/>
            <person name="Koornneef M."/>
            <person name="Ossowski S."/>
            <person name="Schneeberger K."/>
        </authorList>
    </citation>
    <scope>NUCLEOTIDE SEQUENCE [LARGE SCALE GENOMIC DNA]</scope>
    <source>
        <strain evidence="3">cv. Landsberg erecta</strain>
    </source>
</reference>